<organism evidence="7 8">
    <name type="scientific">Aquimarina gracilis</name>
    <dbReference type="NCBI Taxonomy" id="874422"/>
    <lineage>
        <taxon>Bacteria</taxon>
        <taxon>Pseudomonadati</taxon>
        <taxon>Bacteroidota</taxon>
        <taxon>Flavobacteriia</taxon>
        <taxon>Flavobacteriales</taxon>
        <taxon>Flavobacteriaceae</taxon>
        <taxon>Aquimarina</taxon>
    </lineage>
</organism>
<sequence length="755" mass="87297">MKTGLHTLLKHKIYLLLLWVLQIYFSSPAQEHPNLILTKTGVKNIRKQLGSIPMFDNTLVKVKAEVDKEIQSGIHVPIPKDMAGGYTHDRHKKNWIILQKAGLLYQLLEDEKYAMYTHNVLKEYAKMYPSLPLHPKKRSYARGKIFWQCLNDANWLVYVSQAYDCIYDYLDKDQRNYLEKNLFVPYANFLSKENPQFFNRIHNHSTWGNVAVGMIGLVMNNQELINRALYGMKIENFDHELKDNDGGFILKKDEKAGFFANLDSPFSPDGYYTEGPYYQRYAMYPFMIFAQALQNKKPELKIFEYKDGVLINSVNTLLNLTNINGDFFPINDAQKGMSYYSKELVSAVNIAYYYGNNSPSLLDIAQKQNSVRLDQTGLSVSQGIKENKRIPFSKNSIEFTDGSNGNEGGIGILRSKDKQHELVMKYSAHGLSHGHYDKLSFSYYHKGNEVMQDYGLARFVNIEQKNGGGYLKENKTWAKQTIAHNTIIQDENSHFNGEYEKGSLHHSEKYIFDTSHPKLQIVSAKESNAYQNTRLHRTMLLLEDLGFQKPLLIDIMQFVSNGAHQFDLPYYYHGQIIDTNFDFETFDTLSPLGLKSGYQHLWLENKTVIDDTKTAQITWLHNDAFYTLSTFTKAKNEILFTRIGANDPRHNLRRDPSFIIRKPQSKNDTFITVIETHGTYNPVTEIAKNSSSSIKEIKEVKTDNENYLGWKIITKDDNEHTFVLCVTNNQKETQHSIYLNNSPIQWIGPYYYSKN</sequence>
<evidence type="ECO:0000259" key="6">
    <source>
        <dbReference type="Pfam" id="PF07940"/>
    </source>
</evidence>
<dbReference type="PANTHER" id="PTHR39210:SF1">
    <property type="entry name" value="HEPARIN-SULFATE LYASE"/>
    <property type="match status" value="1"/>
</dbReference>
<evidence type="ECO:0000313" key="8">
    <source>
        <dbReference type="Proteomes" id="UP001327027"/>
    </source>
</evidence>
<keyword evidence="3" id="KW-0574">Periplasm</keyword>
<dbReference type="Pfam" id="PF07940">
    <property type="entry name" value="Hepar_II_III_C"/>
    <property type="match status" value="1"/>
</dbReference>
<dbReference type="Gene3D" id="1.50.10.100">
    <property type="entry name" value="Chondroitin AC/alginate lyase"/>
    <property type="match status" value="1"/>
</dbReference>
<evidence type="ECO:0000256" key="3">
    <source>
        <dbReference type="ARBA" id="ARBA00022764"/>
    </source>
</evidence>
<evidence type="ECO:0000256" key="1">
    <source>
        <dbReference type="ARBA" id="ARBA00004418"/>
    </source>
</evidence>
<feature type="domain" description="Heparinase II/III-like C-terminal" evidence="6">
    <location>
        <begin position="402"/>
        <end position="666"/>
    </location>
</feature>
<feature type="domain" description="Alginate lyase" evidence="5">
    <location>
        <begin position="101"/>
        <end position="322"/>
    </location>
</feature>
<proteinExistence type="predicted"/>
<evidence type="ECO:0000256" key="4">
    <source>
        <dbReference type="ARBA" id="ARBA00023239"/>
    </source>
</evidence>
<gene>
    <name evidence="7" type="ORF">U6A24_09580</name>
</gene>
<dbReference type="RefSeq" id="WP_324179742.1">
    <property type="nucleotide sequence ID" value="NZ_BAABAW010000007.1"/>
</dbReference>
<dbReference type="PANTHER" id="PTHR39210">
    <property type="entry name" value="HEPARIN-SULFATE LYASE"/>
    <property type="match status" value="1"/>
</dbReference>
<evidence type="ECO:0000256" key="2">
    <source>
        <dbReference type="ARBA" id="ARBA00022729"/>
    </source>
</evidence>
<evidence type="ECO:0000313" key="7">
    <source>
        <dbReference type="EMBL" id="MEB3345711.1"/>
    </source>
</evidence>
<keyword evidence="4 7" id="KW-0456">Lyase</keyword>
<name>A0ABU5ZV52_9FLAO</name>
<dbReference type="EMBL" id="JAYKLX010000004">
    <property type="protein sequence ID" value="MEB3345711.1"/>
    <property type="molecule type" value="Genomic_DNA"/>
</dbReference>
<reference evidence="7 8" key="1">
    <citation type="journal article" date="2013" name="Int. J. Syst. Evol. Microbiol.">
        <title>Aquimarina gracilis sp. nov., isolated from the gut microflora of a mussel, Mytilus coruscus, and emended description of Aquimarina spongiae.</title>
        <authorList>
            <person name="Park S.C."/>
            <person name="Choe H.N."/>
            <person name="Baik K.S."/>
            <person name="Seong C.N."/>
        </authorList>
    </citation>
    <scope>NUCLEOTIDE SEQUENCE [LARGE SCALE GENOMIC DNA]</scope>
    <source>
        <strain evidence="7 8">PSC32</strain>
    </source>
</reference>
<dbReference type="InterPro" id="IPR012480">
    <property type="entry name" value="Hepar_II_III_C"/>
</dbReference>
<comment type="subcellular location">
    <subcellularLocation>
        <location evidence="1">Periplasm</location>
    </subcellularLocation>
</comment>
<dbReference type="InterPro" id="IPR008929">
    <property type="entry name" value="Chondroitin_lyas"/>
</dbReference>
<dbReference type="Gene3D" id="2.70.98.70">
    <property type="match status" value="1"/>
</dbReference>
<dbReference type="SUPFAM" id="SSF48230">
    <property type="entry name" value="Chondroitin AC/alginate lyase"/>
    <property type="match status" value="1"/>
</dbReference>
<dbReference type="GO" id="GO:0016829">
    <property type="term" value="F:lyase activity"/>
    <property type="evidence" value="ECO:0007669"/>
    <property type="project" value="UniProtKB-KW"/>
</dbReference>
<accession>A0ABU5ZV52</accession>
<evidence type="ECO:0000259" key="5">
    <source>
        <dbReference type="Pfam" id="PF05426"/>
    </source>
</evidence>
<keyword evidence="2" id="KW-0732">Signal</keyword>
<dbReference type="Proteomes" id="UP001327027">
    <property type="component" value="Unassembled WGS sequence"/>
</dbReference>
<dbReference type="InterPro" id="IPR008397">
    <property type="entry name" value="Alginate_lyase_dom"/>
</dbReference>
<protein>
    <submittedName>
        <fullName evidence="7">Alginate lyase family protein</fullName>
    </submittedName>
</protein>
<keyword evidence="8" id="KW-1185">Reference proteome</keyword>
<comment type="caution">
    <text evidence="7">The sequence shown here is derived from an EMBL/GenBank/DDBJ whole genome shotgun (WGS) entry which is preliminary data.</text>
</comment>
<dbReference type="Pfam" id="PF05426">
    <property type="entry name" value="Alginate_lyase"/>
    <property type="match status" value="1"/>
</dbReference>